<dbReference type="EMBL" id="MRBO01000599">
    <property type="protein sequence ID" value="KAB2583090.1"/>
    <property type="molecule type" value="Genomic_DNA"/>
</dbReference>
<dbReference type="AlphaFoldDB" id="A0A0C2ZY45"/>
<dbReference type="Proteomes" id="UP000627573">
    <property type="component" value="Unassembled WGS sequence"/>
</dbReference>
<dbReference type="GO" id="GO:0051701">
    <property type="term" value="P:biological process involved in interaction with host"/>
    <property type="evidence" value="ECO:0007669"/>
    <property type="project" value="TreeGrafter"/>
</dbReference>
<evidence type="ECO:0000313" key="6">
    <source>
        <dbReference type="Proteomes" id="UP000325576"/>
    </source>
</evidence>
<dbReference type="PANTHER" id="PTHR33371:SF19">
    <property type="entry name" value="MCE-FAMILY PROTEIN MCE4A"/>
    <property type="match status" value="1"/>
</dbReference>
<evidence type="ECO:0000313" key="3">
    <source>
        <dbReference type="EMBL" id="KAB2583090.1"/>
    </source>
</evidence>
<dbReference type="Pfam" id="PF02470">
    <property type="entry name" value="MlaD"/>
    <property type="match status" value="1"/>
</dbReference>
<evidence type="ECO:0000313" key="5">
    <source>
        <dbReference type="EMBL" id="WGV50542.1"/>
    </source>
</evidence>
<gene>
    <name evidence="3" type="ORF">BS297_22405</name>
    <name evidence="4" type="ORF">I3517_24600</name>
    <name evidence="5" type="ORF">QIE55_04755</name>
</gene>
<dbReference type="RefSeq" id="WP_003945815.1">
    <property type="nucleotide sequence ID" value="NZ_AP018733.1"/>
</dbReference>
<reference evidence="5" key="3">
    <citation type="submission" date="2023-08" db="EMBL/GenBank/DDBJ databases">
        <title>Isolation and Characterization of Rhodococcus erythropolis MGMM8.</title>
        <authorList>
            <person name="Diabankana R.G.C."/>
            <person name="Afordoanyi D.M."/>
            <person name="Validov S.Z."/>
        </authorList>
    </citation>
    <scope>NUCLEOTIDE SEQUENCE</scope>
    <source>
        <strain evidence="5">MGMM8</strain>
    </source>
</reference>
<dbReference type="InterPro" id="IPR005693">
    <property type="entry name" value="Mce"/>
</dbReference>
<dbReference type="KEGG" id="reb:XU06_04535"/>
<dbReference type="STRING" id="1833.XU06_04535"/>
<reference evidence="3 6" key="1">
    <citation type="journal article" date="2017" name="Poromechanics V (2013)">
        <title>Genomic Characterization of the Arsenic-Tolerant Actinobacterium, &lt;i&gt;Rhodococcus erythropolis&lt;/i&gt; S43.</title>
        <authorList>
            <person name="Retamal-Morales G."/>
            <person name="Mehnert M."/>
            <person name="Schwabe R."/>
            <person name="Tischler D."/>
            <person name="Schloemann M."/>
            <person name="Levican G.J."/>
        </authorList>
    </citation>
    <scope>NUCLEOTIDE SEQUENCE [LARGE SCALE GENOMIC DNA]</scope>
    <source>
        <strain evidence="3 6">S43</strain>
    </source>
</reference>
<dbReference type="Proteomes" id="UP000325576">
    <property type="component" value="Unassembled WGS sequence"/>
</dbReference>
<dbReference type="Pfam" id="PF11887">
    <property type="entry name" value="Mce4_CUP1"/>
    <property type="match status" value="1"/>
</dbReference>
<protein>
    <submittedName>
        <fullName evidence="3 4">MCE family protein</fullName>
    </submittedName>
</protein>
<evidence type="ECO:0000313" key="7">
    <source>
        <dbReference type="Proteomes" id="UP000627573"/>
    </source>
</evidence>
<dbReference type="EMBL" id="CP124545">
    <property type="protein sequence ID" value="WGV50542.1"/>
    <property type="molecule type" value="Genomic_DNA"/>
</dbReference>
<evidence type="ECO:0000313" key="4">
    <source>
        <dbReference type="EMBL" id="MBH5145781.1"/>
    </source>
</evidence>
<keyword evidence="7" id="KW-1185">Reference proteome</keyword>
<dbReference type="InterPro" id="IPR052336">
    <property type="entry name" value="MlaD_Phospholipid_Transporter"/>
</dbReference>
<dbReference type="InterPro" id="IPR003399">
    <property type="entry name" value="Mce/MlaD"/>
</dbReference>
<dbReference type="OrthoDB" id="3460188at2"/>
<evidence type="ECO:0000259" key="1">
    <source>
        <dbReference type="Pfam" id="PF02470"/>
    </source>
</evidence>
<feature type="domain" description="Mammalian cell entry C-terminal" evidence="2">
    <location>
        <begin position="119"/>
        <end position="338"/>
    </location>
</feature>
<feature type="domain" description="Mce/MlaD" evidence="1">
    <location>
        <begin position="38"/>
        <end position="112"/>
    </location>
</feature>
<dbReference type="PANTHER" id="PTHR33371">
    <property type="entry name" value="INTERMEMBRANE PHOSPHOLIPID TRANSPORT SYSTEM BINDING PROTEIN MLAD-RELATED"/>
    <property type="match status" value="1"/>
</dbReference>
<dbReference type="GeneID" id="57488897"/>
<evidence type="ECO:0000259" key="2">
    <source>
        <dbReference type="Pfam" id="PF11887"/>
    </source>
</evidence>
<reference evidence="4 7" key="2">
    <citation type="submission" date="2020-12" db="EMBL/GenBank/DDBJ databases">
        <title>Draft genome sequence of furan degrading bacterial strain FUR100.</title>
        <authorList>
            <person name="Woiski C."/>
        </authorList>
    </citation>
    <scope>NUCLEOTIDE SEQUENCE [LARGE SCALE GENOMIC DNA]</scope>
    <source>
        <strain evidence="4 7">FUR100</strain>
    </source>
</reference>
<name>A0A0C2ZY45_RHOER</name>
<proteinExistence type="predicted"/>
<dbReference type="Proteomes" id="UP001230933">
    <property type="component" value="Chromosome"/>
</dbReference>
<dbReference type="NCBIfam" id="TIGR00996">
    <property type="entry name" value="Mtu_fam_mce"/>
    <property type="match status" value="1"/>
</dbReference>
<organism evidence="3 6">
    <name type="scientific">Rhodococcus erythropolis</name>
    <name type="common">Arthrobacter picolinophilus</name>
    <dbReference type="NCBI Taxonomy" id="1833"/>
    <lineage>
        <taxon>Bacteria</taxon>
        <taxon>Bacillati</taxon>
        <taxon>Actinomycetota</taxon>
        <taxon>Actinomycetes</taxon>
        <taxon>Mycobacteriales</taxon>
        <taxon>Nocardiaceae</taxon>
        <taxon>Rhodococcus</taxon>
        <taxon>Rhodococcus erythropolis group</taxon>
    </lineage>
</organism>
<accession>A0A0C2ZY45</accession>
<dbReference type="GO" id="GO:0005576">
    <property type="term" value="C:extracellular region"/>
    <property type="evidence" value="ECO:0007669"/>
    <property type="project" value="TreeGrafter"/>
</dbReference>
<dbReference type="InterPro" id="IPR024516">
    <property type="entry name" value="Mce_C"/>
</dbReference>
<sequence length="394" mass="41618">MTVPRWHKKLAAAGLVLGLVAIVAVALTMFSGGFTKSTPITVTSTRAGLVMEPNAKVKLRGVQVGRVESISLVGDQANLKLAMDPGQMSKIPSNARVEIKTTTVFGAKYVNIVIPDDPSTQPIQEGAVIASDSVTVEFNSVFEHLSDVLAKIEPEKLNATLGAISTALNGRGESLGEVLELGDTYLKKMNPVLPQLQEDLVGAADVTNLYADVAPDLMRILDNATATSGSIVAEQANLDLLLLNVTGLADTGNALLTDNEQNLTTALDTLTATTTLLDKYSSGLTCFIVGLNDGRIKFEPLAGTGDKAALMLSASFMYGAEAYQNPQSLPKVAASGGPNCYGLPEFDPKVDGHAPFAVTNTGNVPFVPNTELRVTVPTIFQYLFGDSYEQEDGK</sequence>
<dbReference type="EMBL" id="JAECSB010000083">
    <property type="protein sequence ID" value="MBH5145781.1"/>
    <property type="molecule type" value="Genomic_DNA"/>
</dbReference>